<feature type="domain" description="IPTL-CTERM protein sorting" evidence="2">
    <location>
        <begin position="645"/>
        <end position="672"/>
    </location>
</feature>
<protein>
    <submittedName>
        <fullName evidence="4">Autotransporter family porin</fullName>
    </submittedName>
</protein>
<gene>
    <name evidence="4" type="ORF">ABIE13_000085</name>
</gene>
<dbReference type="RefSeq" id="WP_354440185.1">
    <property type="nucleotide sequence ID" value="NZ_JBEPSH010000001.1"/>
</dbReference>
<feature type="domain" description="Autochaperone" evidence="3">
    <location>
        <begin position="400"/>
        <end position="509"/>
    </location>
</feature>
<dbReference type="InterPro" id="IPR006315">
    <property type="entry name" value="OM_autotransptr_brl_dom"/>
</dbReference>
<keyword evidence="5" id="KW-1185">Reference proteome</keyword>
<dbReference type="InterPro" id="IPR043990">
    <property type="entry name" value="AC_1"/>
</dbReference>
<evidence type="ECO:0000259" key="2">
    <source>
        <dbReference type="Pfam" id="PF18203"/>
    </source>
</evidence>
<dbReference type="CDD" id="cd01344">
    <property type="entry name" value="PL2_Passenger_AT"/>
    <property type="match status" value="1"/>
</dbReference>
<dbReference type="Pfam" id="PF18203">
    <property type="entry name" value="IPTL-CTERM"/>
    <property type="match status" value="1"/>
</dbReference>
<keyword evidence="1" id="KW-0732">Signal</keyword>
<dbReference type="InterPro" id="IPR011050">
    <property type="entry name" value="Pectin_lyase_fold/virulence"/>
</dbReference>
<name>A0ABV2Q1T1_9BURK</name>
<dbReference type="NCBIfam" id="TIGR04174">
    <property type="entry name" value="IPTL_CTERM"/>
    <property type="match status" value="1"/>
</dbReference>
<dbReference type="Gene3D" id="2.160.20.20">
    <property type="match status" value="1"/>
</dbReference>
<proteinExistence type="predicted"/>
<feature type="chain" id="PRO_5046396595" evidence="1">
    <location>
        <begin position="28"/>
        <end position="675"/>
    </location>
</feature>
<dbReference type="Pfam" id="PF18883">
    <property type="entry name" value="AC_1"/>
    <property type="match status" value="1"/>
</dbReference>
<evidence type="ECO:0000313" key="4">
    <source>
        <dbReference type="EMBL" id="MET4574988.1"/>
    </source>
</evidence>
<dbReference type="EMBL" id="JBEPSH010000001">
    <property type="protein sequence ID" value="MET4574988.1"/>
    <property type="molecule type" value="Genomic_DNA"/>
</dbReference>
<sequence>MHFPIHSLLRPWQLALIFVAGVPAAHAACIDTASRAQATAGDNCPATGTVYSGASNAAHALLASGANSTLTISSNVSANPLGYGSNAGTGVVSAGAGGRLIAQGNVTLIQAGALNSYGVAAGPVNPAGVGTVGIRGAVDVTMASGGSTRRAIMANGVGSEVTIDGPITVTQTGGTSHRGLSAEGGGSINYAGASIDFRGDAGSTGIRVLTGMARLHGTGNTEVWVEGAGAVGFLTNASAESTVDGWLKIHGDLGADSAASIQGSAKLTVGAGSLLDNTGGVAVRISSANAEPLVAGTGLSISALTGFAYSGAITPSTTLNGANVTAATLWQTTAAAQPNFIADGGTYTGTSAQEAGSALSVSLFNSATWNLTADAFLTMLSLAGGGTLSTPNATRTMSGSVTNTSGLVDLSGASPQTGDSLTVVGNYFGAGGVIRLDTVLGDSSSPTDIFTVQGSATGTTTLDVRNLNGLGAATTGNGIAVATASGVAAAGAFVLAGGQLEVGGFLYTLNQVGNTWYLQSKLIPPEASVVCAPSELTDSEAQVSTCTLTLSYAPAQDLSVNLNLPVASTRYSTTCTSPIVMAANTSSATCTITAVENTVAGDGDVTAELSIAAPTTVDSYTVAGSPAQVLVRNDDAAVVTPAPPTPVPTLGQWAMLLLSLSIAGIAAASSRRRPS</sequence>
<accession>A0ABV2Q1T1</accession>
<dbReference type="Proteomes" id="UP001549320">
    <property type="component" value="Unassembled WGS sequence"/>
</dbReference>
<evidence type="ECO:0000259" key="3">
    <source>
        <dbReference type="Pfam" id="PF18883"/>
    </source>
</evidence>
<feature type="signal peptide" evidence="1">
    <location>
        <begin position="1"/>
        <end position="27"/>
    </location>
</feature>
<comment type="caution">
    <text evidence="4">The sequence shown here is derived from an EMBL/GenBank/DDBJ whole genome shotgun (WGS) entry which is preliminary data.</text>
</comment>
<evidence type="ECO:0000256" key="1">
    <source>
        <dbReference type="SAM" id="SignalP"/>
    </source>
</evidence>
<dbReference type="SUPFAM" id="SSF51126">
    <property type="entry name" value="Pectin lyase-like"/>
    <property type="match status" value="1"/>
</dbReference>
<organism evidence="4 5">
    <name type="scientific">Ottowia thiooxydans</name>
    <dbReference type="NCBI Taxonomy" id="219182"/>
    <lineage>
        <taxon>Bacteria</taxon>
        <taxon>Pseudomonadati</taxon>
        <taxon>Pseudomonadota</taxon>
        <taxon>Betaproteobacteria</taxon>
        <taxon>Burkholderiales</taxon>
        <taxon>Comamonadaceae</taxon>
        <taxon>Ottowia</taxon>
    </lineage>
</organism>
<reference evidence="4 5" key="1">
    <citation type="submission" date="2024-06" db="EMBL/GenBank/DDBJ databases">
        <title>Sorghum-associated microbial communities from plants grown in Nebraska, USA.</title>
        <authorList>
            <person name="Schachtman D."/>
        </authorList>
    </citation>
    <scope>NUCLEOTIDE SEQUENCE [LARGE SCALE GENOMIC DNA]</scope>
    <source>
        <strain evidence="4 5">2709</strain>
    </source>
</reference>
<dbReference type="InterPro" id="IPR026442">
    <property type="entry name" value="IPTL_CTERM"/>
</dbReference>
<evidence type="ECO:0000313" key="5">
    <source>
        <dbReference type="Proteomes" id="UP001549320"/>
    </source>
</evidence>
<dbReference type="InterPro" id="IPR012332">
    <property type="entry name" value="Autotransporter_pectin_lyase_C"/>
</dbReference>
<dbReference type="NCBIfam" id="TIGR01414">
    <property type="entry name" value="autotrans_barl"/>
    <property type="match status" value="1"/>
</dbReference>